<dbReference type="InterPro" id="IPR038144">
    <property type="entry name" value="IPI"/>
</dbReference>
<dbReference type="RefSeq" id="WP_061521786.1">
    <property type="nucleotide sequence ID" value="NZ_JARLZY010000001.1"/>
</dbReference>
<keyword evidence="3" id="KW-1185">Reference proteome</keyword>
<evidence type="ECO:0000313" key="2">
    <source>
        <dbReference type="EMBL" id="KXZ18867.1"/>
    </source>
</evidence>
<organism evidence="2 3">
    <name type="scientific">Bacillus nakamurai</name>
    <dbReference type="NCBI Taxonomy" id="1793963"/>
    <lineage>
        <taxon>Bacteria</taxon>
        <taxon>Bacillati</taxon>
        <taxon>Bacillota</taxon>
        <taxon>Bacilli</taxon>
        <taxon>Bacillales</taxon>
        <taxon>Bacillaceae</taxon>
        <taxon>Bacillus</taxon>
    </lineage>
</organism>
<dbReference type="EMBL" id="LSBA01000016">
    <property type="protein sequence ID" value="KXZ18867.1"/>
    <property type="molecule type" value="Genomic_DNA"/>
</dbReference>
<comment type="caution">
    <text evidence="2">The sequence shown here is derived from an EMBL/GenBank/DDBJ whole genome shotgun (WGS) entry which is preliminary data.</text>
</comment>
<dbReference type="STRING" id="1793963.AXI58_16075"/>
<evidence type="ECO:0000313" key="3">
    <source>
        <dbReference type="Proteomes" id="UP000075430"/>
    </source>
</evidence>
<feature type="domain" description="Intracellular proteinase inhibitor BsuPI" evidence="1">
    <location>
        <begin position="40"/>
        <end position="136"/>
    </location>
</feature>
<dbReference type="AlphaFoldDB" id="A0A150F6S3"/>
<name>A0A150F6S3_9BACI</name>
<dbReference type="PROSITE" id="PS51257">
    <property type="entry name" value="PROKAR_LIPOPROTEIN"/>
    <property type="match status" value="1"/>
</dbReference>
<dbReference type="InterPro" id="IPR020481">
    <property type="entry name" value="Intracell_prot_inh_BsuPI"/>
</dbReference>
<protein>
    <submittedName>
        <fullName evidence="2">Proteinase inhibitor</fullName>
    </submittedName>
</protein>
<sequence length="153" mass="17539">MKWLFGLFFPVILLIGCSIQSGQKEPAEEVSGEMNEQQVELTVNPVQTDHQIEFQMSLKNKGANPIDFTFSSGQKFELTVHDQHNKELYRYSKDRMFTQAFQTVTLMPNETYDFSDVWKDVPGPGTYTVTVTFLGKSDQVGKRLKTVKTFEVK</sequence>
<dbReference type="Gene3D" id="2.60.40.2360">
    <property type="entry name" value="Intracellular proteinase inhibitor BsuPI"/>
    <property type="match status" value="1"/>
</dbReference>
<reference evidence="3" key="1">
    <citation type="submission" date="2016-02" db="EMBL/GenBank/DDBJ databases">
        <authorList>
            <person name="Dunlap C."/>
        </authorList>
    </citation>
    <scope>NUCLEOTIDE SEQUENCE [LARGE SCALE GENOMIC DNA]</scope>
    <source>
        <strain evidence="3">NRRL B-41092</strain>
    </source>
</reference>
<gene>
    <name evidence="2" type="ORF">AXI58_16075</name>
</gene>
<accession>A0A150F6S3</accession>
<dbReference type="Proteomes" id="UP000075430">
    <property type="component" value="Unassembled WGS sequence"/>
</dbReference>
<proteinExistence type="predicted"/>
<dbReference type="Pfam" id="PF12690">
    <property type="entry name" value="BsuPI"/>
    <property type="match status" value="1"/>
</dbReference>
<dbReference type="OrthoDB" id="1357684at2"/>
<evidence type="ECO:0000259" key="1">
    <source>
        <dbReference type="Pfam" id="PF12690"/>
    </source>
</evidence>